<keyword evidence="3" id="KW-1185">Reference proteome</keyword>
<protein>
    <submittedName>
        <fullName evidence="2">Type IX secretion system membrane protein, PorP/SprF family</fullName>
    </submittedName>
</protein>
<proteinExistence type="predicted"/>
<feature type="chain" id="PRO_5011673518" evidence="1">
    <location>
        <begin position="22"/>
        <end position="311"/>
    </location>
</feature>
<keyword evidence="1" id="KW-0732">Signal</keyword>
<accession>A0A1H2YQR6</accession>
<name>A0A1H2YQR6_9FLAO</name>
<dbReference type="Proteomes" id="UP000199592">
    <property type="component" value="Unassembled WGS sequence"/>
</dbReference>
<reference evidence="3" key="1">
    <citation type="submission" date="2016-10" db="EMBL/GenBank/DDBJ databases">
        <authorList>
            <person name="Varghese N."/>
            <person name="Submissions S."/>
        </authorList>
    </citation>
    <scope>NUCLEOTIDE SEQUENCE [LARGE SCALE GENOMIC DNA]</scope>
    <source>
        <strain evidence="3">DSM 25030</strain>
    </source>
</reference>
<feature type="signal peptide" evidence="1">
    <location>
        <begin position="1"/>
        <end position="21"/>
    </location>
</feature>
<sequence>MKKYFITTLVVALGITTMVSAQQDPQYTHYMLNTIVINPAYAGAGNVFSISALHRSQWIGLDGAPETQTLSVESPLGERLGVGFSLVNDNIGAGTVQQTYMDLAVSYTIPVSQYGSLAFGLNVGGDFLNVDFSKLVNYGAETNLPNIDSKFSPNVGLGVYFRQEKFYAGLSVPNLLETEHFDNSSTGTSYLAKERMNFYFLSGYQFDLNPDLALKPGFMVKAVSGGPLQVDLTTNLTFNNKFSVGAAYRLDSAVSALFSVKFAEKFLVGLAYDVETSELGSTVFNDGSFEVFLRFDFINRINRRDVMGRFY</sequence>
<dbReference type="EMBL" id="FNMY01000006">
    <property type="protein sequence ID" value="SDX07301.1"/>
    <property type="molecule type" value="Genomic_DNA"/>
</dbReference>
<gene>
    <name evidence="2" type="ORF">SAMN04487892_3161</name>
</gene>
<evidence type="ECO:0000313" key="2">
    <source>
        <dbReference type="EMBL" id="SDX07301.1"/>
    </source>
</evidence>
<dbReference type="AlphaFoldDB" id="A0A1H2YQR6"/>
<dbReference type="STRING" id="1073328.SAMN05216294_3102"/>
<evidence type="ECO:0000256" key="1">
    <source>
        <dbReference type="SAM" id="SignalP"/>
    </source>
</evidence>
<dbReference type="Pfam" id="PF11751">
    <property type="entry name" value="PorP_SprF"/>
    <property type="match status" value="1"/>
</dbReference>
<dbReference type="NCBIfam" id="TIGR03519">
    <property type="entry name" value="T9SS_PorP_fam"/>
    <property type="match status" value="1"/>
</dbReference>
<organism evidence="2 3">
    <name type="scientific">Flagellimonas zhangzhouensis</name>
    <dbReference type="NCBI Taxonomy" id="1073328"/>
    <lineage>
        <taxon>Bacteria</taxon>
        <taxon>Pseudomonadati</taxon>
        <taxon>Bacteroidota</taxon>
        <taxon>Flavobacteriia</taxon>
        <taxon>Flavobacteriales</taxon>
        <taxon>Flavobacteriaceae</taxon>
        <taxon>Flagellimonas</taxon>
    </lineage>
</organism>
<dbReference type="RefSeq" id="WP_090298678.1">
    <property type="nucleotide sequence ID" value="NZ_FNKI01000005.1"/>
</dbReference>
<dbReference type="OrthoDB" id="1114455at2"/>
<evidence type="ECO:0000313" key="3">
    <source>
        <dbReference type="Proteomes" id="UP000199592"/>
    </source>
</evidence>
<dbReference type="InterPro" id="IPR019861">
    <property type="entry name" value="PorP/SprF_Bacteroidetes"/>
</dbReference>